<dbReference type="Proteomes" id="UP001153069">
    <property type="component" value="Unassembled WGS sequence"/>
</dbReference>
<comment type="caution">
    <text evidence="2">The sequence shown here is derived from an EMBL/GenBank/DDBJ whole genome shotgun (WGS) entry which is preliminary data.</text>
</comment>
<dbReference type="PANTHER" id="PTHR34203:SF13">
    <property type="entry name" value="EXPRESSED PROTEIN"/>
    <property type="match status" value="1"/>
</dbReference>
<gene>
    <name evidence="2" type="ORF">SEMRO_844_G209880.1</name>
</gene>
<name>A0A9N8EDH5_9STRA</name>
<dbReference type="EMBL" id="CAICTM010000843">
    <property type="protein sequence ID" value="CAB9517261.1"/>
    <property type="molecule type" value="Genomic_DNA"/>
</dbReference>
<accession>A0A9N8EDH5</accession>
<proteinExistence type="predicted"/>
<dbReference type="InterPro" id="IPR006342">
    <property type="entry name" value="FkbM_mtfrase"/>
</dbReference>
<organism evidence="2 3">
    <name type="scientific">Seminavis robusta</name>
    <dbReference type="NCBI Taxonomy" id="568900"/>
    <lineage>
        <taxon>Eukaryota</taxon>
        <taxon>Sar</taxon>
        <taxon>Stramenopiles</taxon>
        <taxon>Ochrophyta</taxon>
        <taxon>Bacillariophyta</taxon>
        <taxon>Bacillariophyceae</taxon>
        <taxon>Bacillariophycidae</taxon>
        <taxon>Naviculales</taxon>
        <taxon>Naviculaceae</taxon>
        <taxon>Seminavis</taxon>
    </lineage>
</organism>
<sequence>MPKQHLRYPASSKETGAANRQRGLKVPLFVLACLLVPLDILRQSLRQGHLPTYQYPATTATTARTPRLGDDCLLVFLDVGANIGIHSRFLFEPQHYPTALQAHKVFDHVFGRQRDNRDICAFAFEPNPRHRSRHQQLQQAYQDRGWRYHVIEAGVSDDQGNNMTFYHKTNDHDKEEWAFSMVQEKAEEIPEVVPVIHLTEWIQHHIVERRVPTRICGQAYPQSTIERGSVVMKLDIEGNEFVVLPNLFASGIFCRHLDVVFGEFHPGTAHLYNRHGSDNVNDNHQGQTQIGNGRDAMLWFRVLEKIMRSIHPKDCLGRWLNFDEESYLHDGVPLPVGNIQHEEPICAGA</sequence>
<dbReference type="InterPro" id="IPR052514">
    <property type="entry name" value="SAM-dependent_MTase"/>
</dbReference>
<keyword evidence="3" id="KW-1185">Reference proteome</keyword>
<evidence type="ECO:0000313" key="3">
    <source>
        <dbReference type="Proteomes" id="UP001153069"/>
    </source>
</evidence>
<dbReference type="PANTHER" id="PTHR34203">
    <property type="entry name" value="METHYLTRANSFERASE, FKBM FAMILY PROTEIN"/>
    <property type="match status" value="1"/>
</dbReference>
<dbReference type="OrthoDB" id="10006218at2759"/>
<dbReference type="Gene3D" id="3.40.50.150">
    <property type="entry name" value="Vaccinia Virus protein VP39"/>
    <property type="match status" value="1"/>
</dbReference>
<dbReference type="Pfam" id="PF05050">
    <property type="entry name" value="Methyltransf_21"/>
    <property type="match status" value="1"/>
</dbReference>
<dbReference type="InterPro" id="IPR029063">
    <property type="entry name" value="SAM-dependent_MTases_sf"/>
</dbReference>
<reference evidence="2" key="1">
    <citation type="submission" date="2020-06" db="EMBL/GenBank/DDBJ databases">
        <authorList>
            <consortium name="Plant Systems Biology data submission"/>
        </authorList>
    </citation>
    <scope>NUCLEOTIDE SEQUENCE</scope>
    <source>
        <strain evidence="2">D6</strain>
    </source>
</reference>
<dbReference type="SUPFAM" id="SSF53335">
    <property type="entry name" value="S-adenosyl-L-methionine-dependent methyltransferases"/>
    <property type="match status" value="1"/>
</dbReference>
<dbReference type="AlphaFoldDB" id="A0A9N8EDH5"/>
<evidence type="ECO:0000259" key="1">
    <source>
        <dbReference type="Pfam" id="PF05050"/>
    </source>
</evidence>
<protein>
    <recommendedName>
        <fullName evidence="1">Methyltransferase FkbM domain-containing protein</fullName>
    </recommendedName>
</protein>
<evidence type="ECO:0000313" key="2">
    <source>
        <dbReference type="EMBL" id="CAB9517261.1"/>
    </source>
</evidence>
<feature type="domain" description="Methyltransferase FkbM" evidence="1">
    <location>
        <begin position="78"/>
        <end position="266"/>
    </location>
</feature>